<keyword evidence="2" id="KW-0732">Signal</keyword>
<feature type="region of interest" description="Disordered" evidence="1">
    <location>
        <begin position="72"/>
        <end position="120"/>
    </location>
</feature>
<sequence>MADFVENVLLYVALTFLCVININGDQCGCSIEERVTRLENEFSNLRNEHRQLQTVVEENIGRRNQSSANITESTQTGYYGVDNDHRNQSSPNITESTQTGYYGVDNDHRNQSSPNITESTQTGYYGVDMGRHNRSGSNYAESAPTETVTGDDGDVVVQEVRRTRVPEGVKFTVRYYASPYTDLRVRWTDDSGANIELEPTLVLTTERGVFESEVVTAPQSNSSVTVRLRTPKQRLSLQLRNVEEDDVLQRDISFPVLRTIPQGDIVYEQGQNVDFQIVRSRGNGSSPVTSSKRYIILNPIDHTKAIIVVSYSDFEFSSVEAETTSQGLEYLTRRLRMTSRPTSGVVLYTLNMPKSDVLIERAQIRRTVVIRPSTQSEAFPRGFLDIPNSRYNEILGNRSEVATCSNMITPGCFIACYGAGEDIVRMTLWKVRANGYKERVEEQQVGEDDHYGYVVKKVQPDSGPVSQSHYQCEAVNTEGEIVTRDYFVNFIIGAEIIQEESRVTRINETLVEVQCVAAGNPPPEVLFFLTYGEFKQRDIEPSSVSTNAQNHVVATLYAPTSTTGDYYRPGGPLNKAACNARGPIGGEYSFDYYEWPVVLE</sequence>
<reference evidence="4" key="1">
    <citation type="submission" date="2025-08" db="UniProtKB">
        <authorList>
            <consortium name="RefSeq"/>
        </authorList>
    </citation>
    <scope>IDENTIFICATION</scope>
</reference>
<organism evidence="3 4">
    <name type="scientific">Aplysia californica</name>
    <name type="common">California sea hare</name>
    <dbReference type="NCBI Taxonomy" id="6500"/>
    <lineage>
        <taxon>Eukaryota</taxon>
        <taxon>Metazoa</taxon>
        <taxon>Spiralia</taxon>
        <taxon>Lophotrochozoa</taxon>
        <taxon>Mollusca</taxon>
        <taxon>Gastropoda</taxon>
        <taxon>Heterobranchia</taxon>
        <taxon>Euthyneura</taxon>
        <taxon>Tectipleura</taxon>
        <taxon>Aplysiida</taxon>
        <taxon>Aplysioidea</taxon>
        <taxon>Aplysiidae</taxon>
        <taxon>Aplysia</taxon>
    </lineage>
</organism>
<dbReference type="Proteomes" id="UP000694888">
    <property type="component" value="Unplaced"/>
</dbReference>
<name>A0ABM0JM24_APLCA</name>
<feature type="compositionally biased region" description="Polar residues" evidence="1">
    <location>
        <begin position="111"/>
        <end position="120"/>
    </location>
</feature>
<feature type="chain" id="PRO_5046489495" evidence="2">
    <location>
        <begin position="25"/>
        <end position="600"/>
    </location>
</feature>
<feature type="compositionally biased region" description="Polar residues" evidence="1">
    <location>
        <begin position="88"/>
        <end position="100"/>
    </location>
</feature>
<dbReference type="GeneID" id="101858178"/>
<dbReference type="RefSeq" id="XP_005096865.1">
    <property type="nucleotide sequence ID" value="XM_005096808.3"/>
</dbReference>
<evidence type="ECO:0000313" key="3">
    <source>
        <dbReference type="Proteomes" id="UP000694888"/>
    </source>
</evidence>
<keyword evidence="3" id="KW-1185">Reference proteome</keyword>
<evidence type="ECO:0000256" key="1">
    <source>
        <dbReference type="SAM" id="MobiDB-lite"/>
    </source>
</evidence>
<evidence type="ECO:0000256" key="2">
    <source>
        <dbReference type="SAM" id="SignalP"/>
    </source>
</evidence>
<feature type="signal peptide" evidence="2">
    <location>
        <begin position="1"/>
        <end position="24"/>
    </location>
</feature>
<gene>
    <name evidence="4" type="primary">LOC101858178</name>
</gene>
<accession>A0ABM0JM24</accession>
<protein>
    <submittedName>
        <fullName evidence="4">Uncharacterized protein LOC101858178 isoform X1</fullName>
    </submittedName>
</protein>
<proteinExistence type="predicted"/>
<evidence type="ECO:0000313" key="4">
    <source>
        <dbReference type="RefSeq" id="XP_005096865.1"/>
    </source>
</evidence>